<dbReference type="PATRIC" id="fig|913241.3.peg.3369"/>
<evidence type="ECO:0000313" key="2">
    <source>
        <dbReference type="Proteomes" id="UP000004642"/>
    </source>
</evidence>
<sequence>MWASCLWTGGPQVVRQWIAGAALFALISGYSWAEVAQPSDNILKEQFSKQYHDILKLDSITLKNLDSTGNQATWSAEGDISSREDMYTGVGMAADYYFVEKTWTKDRPVKFSAMLTSKGTPASGWTVSYYSLQMAASDQGRAIDDIKTNDKYLIVNSDDFNYRFGNIEASWRAQKASIPGLEEQLSALDKKIAVAKKEADAYWGKGADGKPLTRAEAFKKTLKERDDYVKANDSSVYAEKYEKEVYQPALDACRKQSEPCNEAAIQQKRDLDIHEQRRQVFLKSEELRRKAQNDWITLEKGQYPLNIAVQKLQMQQSDIRMKIMDINDGYERWKKDTDDLRRKGVIK</sequence>
<reference evidence="1 2" key="1">
    <citation type="journal article" date="2011" name="BMC Genomics">
        <title>Genome sequencing reveals diversification of virulence factor content and possible host adaptation in distinct subpopulations of Salmonella enterica.</title>
        <authorList>
            <person name="den Bakker H.C."/>
            <person name="Moreno Switt A.I."/>
            <person name="Govoni G."/>
            <person name="Cummings C.A."/>
            <person name="Ranieri M.L."/>
            <person name="Degoricija L."/>
            <person name="Hoelzer K."/>
            <person name="Rodriguez-Rivera L.D."/>
            <person name="Brown S."/>
            <person name="Bolchacova E."/>
            <person name="Furtado M.R."/>
            <person name="Wiedmann M."/>
        </authorList>
    </citation>
    <scope>NUCLEOTIDE SEQUENCE [LARGE SCALE GENOMIC DNA]</scope>
    <source>
        <strain evidence="1 2">R6-377</strain>
    </source>
</reference>
<dbReference type="Proteomes" id="UP000004642">
    <property type="component" value="Unassembled WGS sequence"/>
</dbReference>
<dbReference type="EMBL" id="AFCJ01001929">
    <property type="protein sequence ID" value="EHC33217.1"/>
    <property type="molecule type" value="Genomic_DNA"/>
</dbReference>
<accession>G5LTI6</accession>
<dbReference type="AlphaFoldDB" id="G5LTI6"/>
<evidence type="ECO:0000313" key="1">
    <source>
        <dbReference type="EMBL" id="EHC33217.1"/>
    </source>
</evidence>
<organism evidence="1 2">
    <name type="scientific">Salmonella enterica subsp. enterica serovar Alachua str. R6-377</name>
    <dbReference type="NCBI Taxonomy" id="913241"/>
    <lineage>
        <taxon>Bacteria</taxon>
        <taxon>Pseudomonadati</taxon>
        <taxon>Pseudomonadota</taxon>
        <taxon>Gammaproteobacteria</taxon>
        <taxon>Enterobacterales</taxon>
        <taxon>Enterobacteriaceae</taxon>
        <taxon>Salmonella</taxon>
    </lineage>
</organism>
<gene>
    <name evidence="1" type="ORF">LTSEALA_4448</name>
</gene>
<protein>
    <submittedName>
        <fullName evidence="1">Putative alpha helix chain</fullName>
    </submittedName>
</protein>
<dbReference type="InterPro" id="IPR009592">
    <property type="entry name" value="DUF1202"/>
</dbReference>
<name>G5LTI6_SALET</name>
<dbReference type="Pfam" id="PF06717">
    <property type="entry name" value="DUF1202"/>
    <property type="match status" value="1"/>
</dbReference>
<comment type="caution">
    <text evidence="1">The sequence shown here is derived from an EMBL/GenBank/DDBJ whole genome shotgun (WGS) entry which is preliminary data.</text>
</comment>
<proteinExistence type="predicted"/>